<dbReference type="RefSeq" id="WP_141318049.1">
    <property type="nucleotide sequence ID" value="NZ_BJLP01000002.1"/>
</dbReference>
<dbReference type="AlphaFoldDB" id="A0A4Y3KA24"/>
<comment type="caution">
    <text evidence="1">The sequence shown here is derived from an EMBL/GenBank/DDBJ whole genome shotgun (WGS) entry which is preliminary data.</text>
</comment>
<keyword evidence="2" id="KW-1185">Reference proteome</keyword>
<evidence type="ECO:0000313" key="2">
    <source>
        <dbReference type="Proteomes" id="UP000315842"/>
    </source>
</evidence>
<gene>
    <name evidence="1" type="ORF">CUD01_02690</name>
</gene>
<reference evidence="1 2" key="1">
    <citation type="submission" date="2019-06" db="EMBL/GenBank/DDBJ databases">
        <title>Whole genome shotgun sequence of Cellulomonas uda NBRC 3747.</title>
        <authorList>
            <person name="Hosoyama A."/>
            <person name="Uohara A."/>
            <person name="Ohji S."/>
            <person name="Ichikawa N."/>
        </authorList>
    </citation>
    <scope>NUCLEOTIDE SEQUENCE [LARGE SCALE GENOMIC DNA]</scope>
    <source>
        <strain evidence="1 2">NBRC 3747</strain>
    </source>
</reference>
<dbReference type="EMBL" id="BJLP01000002">
    <property type="protein sequence ID" value="GEA79825.1"/>
    <property type="molecule type" value="Genomic_DNA"/>
</dbReference>
<dbReference type="Proteomes" id="UP000315842">
    <property type="component" value="Unassembled WGS sequence"/>
</dbReference>
<protein>
    <submittedName>
        <fullName evidence="1">Uncharacterized protein</fullName>
    </submittedName>
</protein>
<proteinExistence type="predicted"/>
<sequence>MLLSSEELTWSDLDEVRRVRELVGPRSHVVLTLRDMGGFLPSMWQQAVRNGEPTPFDDWLAARLRRPERVRTFHRADDTWLTHRWARVFGAEHVTVVVLQRSAPERLFSVFEQLLAIPAGTLAVSERNRGMTLPESELVRQLNVRTRRLRVPAARRRALVYRGAVTPMLHGWEPPPGTVRPTIPAPLVAGVAALGRQVADEVRASGVRVVGSLDELARVPADPPASNTTTSVPLDVATIALAGLLERAEELVAEAQAGTQRRHRLDGVNLVPAPGRLVHVGPPHTGGHRLRAAFAASADALSAHGVDLSPDAPAAGRRTFVSDDAWALDPGAVPDSDLRDARVLVTLRPLGDVLLGCYADHLLAGGTQTLRSWLTAALAAGGPGRVPLAAADREDLLEVWTRRVGVEGVTVLVPRPSDGALLVDAPVRMLDLPTRVVRAGRVVRAMSDREAAVLRLRNTGALGRRASGLTPAQVRTALSRWSTGPDEPALGVPEDLQPQVAELGELLVARVTASGVAVVGGLGTVLRPPRTAADDDVVDASAPRLVGAARALRSTLTLKEDDA</sequence>
<organism evidence="1 2">
    <name type="scientific">Cellulomonas uda</name>
    <dbReference type="NCBI Taxonomy" id="1714"/>
    <lineage>
        <taxon>Bacteria</taxon>
        <taxon>Bacillati</taxon>
        <taxon>Actinomycetota</taxon>
        <taxon>Actinomycetes</taxon>
        <taxon>Micrococcales</taxon>
        <taxon>Cellulomonadaceae</taxon>
        <taxon>Cellulomonas</taxon>
    </lineage>
</organism>
<name>A0A4Y3KA24_CELUD</name>
<evidence type="ECO:0000313" key="1">
    <source>
        <dbReference type="EMBL" id="GEA79825.1"/>
    </source>
</evidence>
<accession>A0A4Y3KA24</accession>